<dbReference type="PROSITE" id="PS50088">
    <property type="entry name" value="ANK_REPEAT"/>
    <property type="match status" value="2"/>
</dbReference>
<dbReference type="OrthoDB" id="409136at2759"/>
<feature type="compositionally biased region" description="Low complexity" evidence="3">
    <location>
        <begin position="659"/>
        <end position="675"/>
    </location>
</feature>
<dbReference type="Pfam" id="PF12796">
    <property type="entry name" value="Ank_2"/>
    <property type="match status" value="1"/>
</dbReference>
<organism evidence="7 8">
    <name type="scientific">Phialocephala subalpina</name>
    <dbReference type="NCBI Taxonomy" id="576137"/>
    <lineage>
        <taxon>Eukaryota</taxon>
        <taxon>Fungi</taxon>
        <taxon>Dikarya</taxon>
        <taxon>Ascomycota</taxon>
        <taxon>Pezizomycotina</taxon>
        <taxon>Leotiomycetes</taxon>
        <taxon>Helotiales</taxon>
        <taxon>Mollisiaceae</taxon>
        <taxon>Phialocephala</taxon>
        <taxon>Phialocephala fortinii species complex</taxon>
    </lineage>
</organism>
<evidence type="ECO:0000313" key="8">
    <source>
        <dbReference type="Proteomes" id="UP000184330"/>
    </source>
</evidence>
<feature type="transmembrane region" description="Helical" evidence="4">
    <location>
        <begin position="910"/>
        <end position="930"/>
    </location>
</feature>
<dbReference type="CDD" id="cd00102">
    <property type="entry name" value="IPT"/>
    <property type="match status" value="1"/>
</dbReference>
<dbReference type="Proteomes" id="UP000184330">
    <property type="component" value="Unassembled WGS sequence"/>
</dbReference>
<feature type="compositionally biased region" description="Polar residues" evidence="3">
    <location>
        <begin position="373"/>
        <end position="384"/>
    </location>
</feature>
<feature type="repeat" description="ANK" evidence="2">
    <location>
        <begin position="282"/>
        <end position="314"/>
    </location>
</feature>
<evidence type="ECO:0000313" key="7">
    <source>
        <dbReference type="EMBL" id="CZR60637.1"/>
    </source>
</evidence>
<keyword evidence="1 2" id="KW-0040">ANK repeat</keyword>
<evidence type="ECO:0000259" key="6">
    <source>
        <dbReference type="Pfam" id="PF01833"/>
    </source>
</evidence>
<feature type="repeat" description="ANK" evidence="2">
    <location>
        <begin position="315"/>
        <end position="347"/>
    </location>
</feature>
<dbReference type="GO" id="GO:0006357">
    <property type="term" value="P:regulation of transcription by RNA polymerase II"/>
    <property type="evidence" value="ECO:0007669"/>
    <property type="project" value="TreeGrafter"/>
</dbReference>
<gene>
    <name evidence="7" type="ORF">PAC_10533</name>
</gene>
<dbReference type="PANTHER" id="PTHR23335:SF1">
    <property type="entry name" value="CALMODULIN-BINDING TRANSCRIPTION ACTIVATOR, ISOFORM F"/>
    <property type="match status" value="1"/>
</dbReference>
<dbReference type="InterPro" id="IPR036770">
    <property type="entry name" value="Ankyrin_rpt-contain_sf"/>
</dbReference>
<dbReference type="AlphaFoldDB" id="A0A1L7X6J1"/>
<reference evidence="7 8" key="1">
    <citation type="submission" date="2016-03" db="EMBL/GenBank/DDBJ databases">
        <authorList>
            <person name="Ploux O."/>
        </authorList>
    </citation>
    <scope>NUCLEOTIDE SEQUENCE [LARGE SCALE GENOMIC DNA]</scope>
    <source>
        <strain evidence="7 8">UAMH 11012</strain>
    </source>
</reference>
<evidence type="ECO:0000256" key="2">
    <source>
        <dbReference type="PROSITE-ProRule" id="PRU00023"/>
    </source>
</evidence>
<feature type="region of interest" description="Disordered" evidence="3">
    <location>
        <begin position="24"/>
        <end position="104"/>
    </location>
</feature>
<proteinExistence type="predicted"/>
<dbReference type="InterPro" id="IPR002110">
    <property type="entry name" value="Ankyrin_rpt"/>
</dbReference>
<dbReference type="InterPro" id="IPR002909">
    <property type="entry name" value="IPT_dom"/>
</dbReference>
<feature type="chain" id="PRO_5012228200" description="IPT/TIG domain-containing protein" evidence="5">
    <location>
        <begin position="25"/>
        <end position="935"/>
    </location>
</feature>
<name>A0A1L7X6J1_9HELO</name>
<dbReference type="SUPFAM" id="SSF48403">
    <property type="entry name" value="Ankyrin repeat"/>
    <property type="match status" value="1"/>
</dbReference>
<dbReference type="GO" id="GO:0005634">
    <property type="term" value="C:nucleus"/>
    <property type="evidence" value="ECO:0007669"/>
    <property type="project" value="TreeGrafter"/>
</dbReference>
<dbReference type="GO" id="GO:0003690">
    <property type="term" value="F:double-stranded DNA binding"/>
    <property type="evidence" value="ECO:0007669"/>
    <property type="project" value="TreeGrafter"/>
</dbReference>
<dbReference type="SUPFAM" id="SSF81296">
    <property type="entry name" value="E set domains"/>
    <property type="match status" value="1"/>
</dbReference>
<protein>
    <recommendedName>
        <fullName evidence="6">IPT/TIG domain-containing protein</fullName>
    </recommendedName>
</protein>
<dbReference type="PANTHER" id="PTHR23335">
    <property type="entry name" value="CALMODULIN-BINDING TRANSCRIPTION ACTIVATOR CAMTA"/>
    <property type="match status" value="1"/>
</dbReference>
<sequence>MLIESRHWALWLDIFTSIPYQAAGTSPTLSSDSQHTDQAYQHNPNKPTRKLNSSMTVPDSQPGPATTPSNEIQSPPKDNQSRPLESPATYNAQETTPVPSLQQQPTIVQIVPSEGPKAGGVEVICLGNGFCEGLEVMFGNSKASSTTFWGPTCLVCLLPPKESAGIVAMTFVHDHQHSSSSASIGKSKQREKPFFKYVDDDEQQLLKTALSVLSNKMTGKMEDVNDVARRIISDRPSGNSGSLGSTSNEFVADTETMVLRCLDLADLDDSPNILRLSLRRPSGQTMLHLACSLGLYRVVAALLARGANPEARDKGGFSPLHFAALRNDPQMLRRLMLSGADPTARSLQGYFPSDMATSEEARHALSKGLARPSRSNSMSFNDSGGSEDEETPNHEVAGTTLHFLETSNSSPAANYASPTAAMTAFRDSMSAHIQHFETSMQTIRASIPKPDLPPPLPFFLYDEHRPDGDHHQSDKWWTLFPSSSHVPTSPPAYGDIFPQPELDTKKESAVTAAVDTLAVDFLAGLSDQPQSDKGIPKGTISQPSIRVSWEAQSVQDDPVPPAQYLYPPVPLATATKAIRDLISPPVSAIAKVFRLGQQRIRTKLNTMSRSRVQHGYKRVEWICSPTETPKDCGETIYGDFDNSDPQALNDLAGVLQCSASNSSTSSGTEMSSFGSPLATVSNTELPQPEPDTADSSRNKEPNAAVQRFVTPSSTQTSTFSYLALCVNTGEFRKSLTEIEVSRLTSDQQLFKQMKSSYRQLRGVKAKFSFLIKPVSMRFVHFNLFHLRGGYVGFCDLDKPCSIPESDVPEYKYSPVPLKPLPPMPAEVFMHYLQYGDVENVHRQSHWLRRIPIRLRTRIIDSPEVPVWGWGIYIIEGPNKPVVFWITMTTIFASVLAAVLWSSLRDDIQGGVGLGAMGVALPPVIMAAFLFRLTHD</sequence>
<feature type="region of interest" description="Disordered" evidence="3">
    <location>
        <begin position="361"/>
        <end position="393"/>
    </location>
</feature>
<keyword evidence="8" id="KW-1185">Reference proteome</keyword>
<dbReference type="SMART" id="SM00248">
    <property type="entry name" value="ANK"/>
    <property type="match status" value="2"/>
</dbReference>
<feature type="transmembrane region" description="Helical" evidence="4">
    <location>
        <begin position="881"/>
        <end position="903"/>
    </location>
</feature>
<keyword evidence="5" id="KW-0732">Signal</keyword>
<evidence type="ECO:0000256" key="3">
    <source>
        <dbReference type="SAM" id="MobiDB-lite"/>
    </source>
</evidence>
<keyword evidence="4" id="KW-0472">Membrane</keyword>
<keyword evidence="4" id="KW-0812">Transmembrane</keyword>
<keyword evidence="4" id="KW-1133">Transmembrane helix</keyword>
<dbReference type="InterPro" id="IPR014756">
    <property type="entry name" value="Ig_E-set"/>
</dbReference>
<dbReference type="InterPro" id="IPR013783">
    <property type="entry name" value="Ig-like_fold"/>
</dbReference>
<feature type="region of interest" description="Disordered" evidence="3">
    <location>
        <begin position="659"/>
        <end position="702"/>
    </location>
</feature>
<dbReference type="GO" id="GO:0003712">
    <property type="term" value="F:transcription coregulator activity"/>
    <property type="evidence" value="ECO:0007669"/>
    <property type="project" value="TreeGrafter"/>
</dbReference>
<dbReference type="Gene3D" id="1.25.40.20">
    <property type="entry name" value="Ankyrin repeat-containing domain"/>
    <property type="match status" value="1"/>
</dbReference>
<dbReference type="EMBL" id="FJOG01000016">
    <property type="protein sequence ID" value="CZR60637.1"/>
    <property type="molecule type" value="Genomic_DNA"/>
</dbReference>
<evidence type="ECO:0000256" key="1">
    <source>
        <dbReference type="ARBA" id="ARBA00023043"/>
    </source>
</evidence>
<dbReference type="PROSITE" id="PS50297">
    <property type="entry name" value="ANK_REP_REGION"/>
    <property type="match status" value="2"/>
</dbReference>
<dbReference type="STRING" id="576137.A0A1L7X6J1"/>
<feature type="domain" description="IPT/TIG" evidence="6">
    <location>
        <begin position="105"/>
        <end position="180"/>
    </location>
</feature>
<evidence type="ECO:0000256" key="5">
    <source>
        <dbReference type="SAM" id="SignalP"/>
    </source>
</evidence>
<dbReference type="Gene3D" id="2.60.40.10">
    <property type="entry name" value="Immunoglobulins"/>
    <property type="match status" value="1"/>
</dbReference>
<dbReference type="Pfam" id="PF01833">
    <property type="entry name" value="TIG"/>
    <property type="match status" value="1"/>
</dbReference>
<feature type="signal peptide" evidence="5">
    <location>
        <begin position="1"/>
        <end position="24"/>
    </location>
</feature>
<evidence type="ECO:0000256" key="4">
    <source>
        <dbReference type="SAM" id="Phobius"/>
    </source>
</evidence>
<accession>A0A1L7X6J1</accession>